<feature type="signal peptide" evidence="2">
    <location>
        <begin position="1"/>
        <end position="19"/>
    </location>
</feature>
<protein>
    <submittedName>
        <fullName evidence="4">TlpA family protein disulfide reductase</fullName>
    </submittedName>
</protein>
<dbReference type="SUPFAM" id="SSF52833">
    <property type="entry name" value="Thioredoxin-like"/>
    <property type="match status" value="1"/>
</dbReference>
<dbReference type="InterPro" id="IPR013740">
    <property type="entry name" value="Redoxin"/>
</dbReference>
<evidence type="ECO:0000313" key="5">
    <source>
        <dbReference type="Proteomes" id="UP001170954"/>
    </source>
</evidence>
<reference evidence="4" key="1">
    <citation type="submission" date="2020-06" db="EMBL/GenBank/DDBJ databases">
        <authorList>
            <person name="Dong N."/>
        </authorList>
    </citation>
    <scope>NUCLEOTIDE SEQUENCE</scope>
    <source>
        <strain evidence="4">R1692</strain>
    </source>
</reference>
<dbReference type="CDD" id="cd02966">
    <property type="entry name" value="TlpA_like_family"/>
    <property type="match status" value="1"/>
</dbReference>
<dbReference type="RefSeq" id="WP_286650223.1">
    <property type="nucleotide sequence ID" value="NZ_JACAGK010000002.1"/>
</dbReference>
<dbReference type="InterPro" id="IPR036249">
    <property type="entry name" value="Thioredoxin-like_sf"/>
</dbReference>
<dbReference type="PANTHER" id="PTHR42852:SF17">
    <property type="entry name" value="THIOREDOXIN-LIKE PROTEIN HI_1115"/>
    <property type="match status" value="1"/>
</dbReference>
<dbReference type="Pfam" id="PF08534">
    <property type="entry name" value="Redoxin"/>
    <property type="match status" value="1"/>
</dbReference>
<dbReference type="InterPro" id="IPR013766">
    <property type="entry name" value="Thioredoxin_domain"/>
</dbReference>
<organism evidence="4 5">
    <name type="scientific">Sphingobacterium hotanense</name>
    <dbReference type="NCBI Taxonomy" id="649196"/>
    <lineage>
        <taxon>Bacteria</taxon>
        <taxon>Pseudomonadati</taxon>
        <taxon>Bacteroidota</taxon>
        <taxon>Sphingobacteriia</taxon>
        <taxon>Sphingobacteriales</taxon>
        <taxon>Sphingobacteriaceae</taxon>
        <taxon>Sphingobacterium</taxon>
    </lineage>
</organism>
<dbReference type="PROSITE" id="PS51257">
    <property type="entry name" value="PROKAR_LIPOPROTEIN"/>
    <property type="match status" value="1"/>
</dbReference>
<feature type="region of interest" description="Disordered" evidence="1">
    <location>
        <begin position="163"/>
        <end position="184"/>
    </location>
</feature>
<comment type="caution">
    <text evidence="4">The sequence shown here is derived from an EMBL/GenBank/DDBJ whole genome shotgun (WGS) entry which is preliminary data.</text>
</comment>
<accession>A0ABT7NI77</accession>
<feature type="domain" description="Thioredoxin" evidence="3">
    <location>
        <begin position="34"/>
        <end position="183"/>
    </location>
</feature>
<dbReference type="EMBL" id="JACAGK010000002">
    <property type="protein sequence ID" value="MDM1046891.1"/>
    <property type="molecule type" value="Genomic_DNA"/>
</dbReference>
<name>A0ABT7NI77_9SPHI</name>
<keyword evidence="5" id="KW-1185">Reference proteome</keyword>
<dbReference type="PROSITE" id="PS51352">
    <property type="entry name" value="THIOREDOXIN_2"/>
    <property type="match status" value="1"/>
</dbReference>
<dbReference type="InterPro" id="IPR050553">
    <property type="entry name" value="Thioredoxin_ResA/DsbE_sf"/>
</dbReference>
<keyword evidence="2" id="KW-0732">Signal</keyword>
<evidence type="ECO:0000256" key="1">
    <source>
        <dbReference type="SAM" id="MobiDB-lite"/>
    </source>
</evidence>
<dbReference type="Proteomes" id="UP001170954">
    <property type="component" value="Unassembled WGS sequence"/>
</dbReference>
<sequence>MKKTWLPAFLGLAVLGLTACGNSNEKKADTQDTAVVNNDTAQQTVQTTNHNISFLDDKGNAVALNSLKGKVVFINFWATWCPPCIEELPSINNLRKNFKDNEDVVFLMVDVDSEIEQSTAFMKDNQYDLPVFIPNSEIPSDFLAGAIPTTVILDKQGNMVDRMEGGRDYDTPEMKDKLSSLAKQ</sequence>
<evidence type="ECO:0000259" key="3">
    <source>
        <dbReference type="PROSITE" id="PS51352"/>
    </source>
</evidence>
<dbReference type="Gene3D" id="3.40.30.10">
    <property type="entry name" value="Glutaredoxin"/>
    <property type="match status" value="1"/>
</dbReference>
<evidence type="ECO:0000256" key="2">
    <source>
        <dbReference type="SAM" id="SignalP"/>
    </source>
</evidence>
<reference evidence="4" key="2">
    <citation type="journal article" date="2022" name="Sci. Total Environ.">
        <title>Prevalence, transmission, and molecular epidemiology of tet(X)-positive bacteria among humans, animals, and environmental niches in China: An epidemiological, and genomic-based study.</title>
        <authorList>
            <person name="Dong N."/>
            <person name="Zeng Y."/>
            <person name="Cai C."/>
            <person name="Sun C."/>
            <person name="Lu J."/>
            <person name="Liu C."/>
            <person name="Zhou H."/>
            <person name="Sun Q."/>
            <person name="Shu L."/>
            <person name="Wang H."/>
            <person name="Wang Y."/>
            <person name="Wang S."/>
            <person name="Wu C."/>
            <person name="Chan E.W."/>
            <person name="Chen G."/>
            <person name="Shen Z."/>
            <person name="Chen S."/>
            <person name="Zhang R."/>
        </authorList>
    </citation>
    <scope>NUCLEOTIDE SEQUENCE</scope>
    <source>
        <strain evidence="4">R1692</strain>
    </source>
</reference>
<feature type="compositionally biased region" description="Basic and acidic residues" evidence="1">
    <location>
        <begin position="163"/>
        <end position="178"/>
    </location>
</feature>
<proteinExistence type="predicted"/>
<feature type="chain" id="PRO_5046665619" evidence="2">
    <location>
        <begin position="20"/>
        <end position="184"/>
    </location>
</feature>
<dbReference type="PANTHER" id="PTHR42852">
    <property type="entry name" value="THIOL:DISULFIDE INTERCHANGE PROTEIN DSBE"/>
    <property type="match status" value="1"/>
</dbReference>
<evidence type="ECO:0000313" key="4">
    <source>
        <dbReference type="EMBL" id="MDM1046891.1"/>
    </source>
</evidence>
<gene>
    <name evidence="4" type="ORF">HX018_01315</name>
</gene>